<accession>A0A327KC86</accession>
<dbReference type="RefSeq" id="WP_111385772.1">
    <property type="nucleotide sequence ID" value="NZ_NPEW01000126.1"/>
</dbReference>
<gene>
    <name evidence="3" type="ORF">GJ689_22585</name>
</gene>
<dbReference type="Pfam" id="PF09084">
    <property type="entry name" value="NMT1"/>
    <property type="match status" value="1"/>
</dbReference>
<proteinExistence type="predicted"/>
<reference evidence="3 4" key="1">
    <citation type="submission" date="2019-11" db="EMBL/GenBank/DDBJ databases">
        <title>Whole-genome sequence of Rhodoplanes serenus DSM 18633, type strain.</title>
        <authorList>
            <person name="Kyndt J.A."/>
            <person name="Meyer T.E."/>
        </authorList>
    </citation>
    <scope>NUCLEOTIDE SEQUENCE [LARGE SCALE GENOMIC DNA]</scope>
    <source>
        <strain evidence="3 4">DSM 18633</strain>
    </source>
</reference>
<name>A0A327KC86_9BRAD</name>
<evidence type="ECO:0000313" key="3">
    <source>
        <dbReference type="EMBL" id="MTW18988.1"/>
    </source>
</evidence>
<dbReference type="Gene3D" id="3.40.190.10">
    <property type="entry name" value="Periplasmic binding protein-like II"/>
    <property type="match status" value="2"/>
</dbReference>
<dbReference type="InterPro" id="IPR027939">
    <property type="entry name" value="NMT1/THI5"/>
</dbReference>
<dbReference type="PANTHER" id="PTHR31528:SF3">
    <property type="entry name" value="THIAMINE BIOSYNTHESIS PROTEIN HI_0357-RELATED"/>
    <property type="match status" value="1"/>
</dbReference>
<feature type="signal peptide" evidence="1">
    <location>
        <begin position="1"/>
        <end position="29"/>
    </location>
</feature>
<feature type="domain" description="SsuA/THI5-like" evidence="2">
    <location>
        <begin position="43"/>
        <end position="246"/>
    </location>
</feature>
<dbReference type="AlphaFoldDB" id="A0A327KC86"/>
<comment type="caution">
    <text evidence="3">The sequence shown here is derived from an EMBL/GenBank/DDBJ whole genome shotgun (WGS) entry which is preliminary data.</text>
</comment>
<dbReference type="Proteomes" id="UP000438991">
    <property type="component" value="Unassembled WGS sequence"/>
</dbReference>
<dbReference type="InterPro" id="IPR015168">
    <property type="entry name" value="SsuA/THI5"/>
</dbReference>
<evidence type="ECO:0000259" key="2">
    <source>
        <dbReference type="Pfam" id="PF09084"/>
    </source>
</evidence>
<dbReference type="GO" id="GO:0009228">
    <property type="term" value="P:thiamine biosynthetic process"/>
    <property type="evidence" value="ECO:0007669"/>
    <property type="project" value="InterPro"/>
</dbReference>
<keyword evidence="1" id="KW-0732">Signal</keyword>
<feature type="chain" id="PRO_5041070313" evidence="1">
    <location>
        <begin position="30"/>
        <end position="331"/>
    </location>
</feature>
<dbReference type="SUPFAM" id="SSF53850">
    <property type="entry name" value="Periplasmic binding protein-like II"/>
    <property type="match status" value="1"/>
</dbReference>
<dbReference type="PANTHER" id="PTHR31528">
    <property type="entry name" value="4-AMINO-5-HYDROXYMETHYL-2-METHYLPYRIMIDINE PHOSPHATE SYNTHASE THI11-RELATED"/>
    <property type="match status" value="1"/>
</dbReference>
<evidence type="ECO:0000256" key="1">
    <source>
        <dbReference type="SAM" id="SignalP"/>
    </source>
</evidence>
<organism evidence="3 4">
    <name type="scientific">Rhodoplanes serenus</name>
    <dbReference type="NCBI Taxonomy" id="200615"/>
    <lineage>
        <taxon>Bacteria</taxon>
        <taxon>Pseudomonadati</taxon>
        <taxon>Pseudomonadota</taxon>
        <taxon>Alphaproteobacteria</taxon>
        <taxon>Hyphomicrobiales</taxon>
        <taxon>Nitrobacteraceae</taxon>
        <taxon>Rhodoplanes</taxon>
    </lineage>
</organism>
<protein>
    <submittedName>
        <fullName evidence="3">ABC transporter substrate-binding protein</fullName>
    </submittedName>
</protein>
<sequence length="331" mass="36431">MLSFVRSSVVVAGLAVTAVIGPAIAPARADDKVSMLTSWYAQAEHGGFYQAVATGIYKKYGLDVTIRMGGPQVNGMQILGAGQADFLMSYDFSVLKAIEQGVPAVTVATSFQSDLQGLMTHDDVKSLADLKGKTILVATAGRSNWWPWMKAKFGYTDDQTRAYTFNLQPFLADRNTAQQAYMSSEPFAAKQSGAKVNFFLFADDGYPPYGTTIVALQKTVKEKPDMVQRFVRASMEGWKSYLYGDPSPANALIKKDNPNMKDENIAYAIEQLRATKVLIGGDAATQGIGVMSDERWKATYDFMVKEKLLKPEVDLKQAYTLQFVKDLKIMP</sequence>
<dbReference type="EMBL" id="WNKV01000022">
    <property type="protein sequence ID" value="MTW18988.1"/>
    <property type="molecule type" value="Genomic_DNA"/>
</dbReference>
<evidence type="ECO:0000313" key="4">
    <source>
        <dbReference type="Proteomes" id="UP000438991"/>
    </source>
</evidence>